<evidence type="ECO:0000256" key="13">
    <source>
        <dbReference type="ARBA" id="ARBA00024960"/>
    </source>
</evidence>
<evidence type="ECO:0000256" key="4">
    <source>
        <dbReference type="ARBA" id="ARBA00013712"/>
    </source>
</evidence>
<evidence type="ECO:0000256" key="8">
    <source>
        <dbReference type="ARBA" id="ARBA00022737"/>
    </source>
</evidence>
<dbReference type="PROSITE" id="PS50020">
    <property type="entry name" value="WW_DOMAIN_2"/>
    <property type="match status" value="2"/>
</dbReference>
<dbReference type="PROSITE" id="PS01159">
    <property type="entry name" value="WW_DOMAIN_1"/>
    <property type="match status" value="1"/>
</dbReference>
<dbReference type="EMBL" id="JAVRJZ010000015">
    <property type="protein sequence ID" value="KAK2712266.1"/>
    <property type="molecule type" value="Genomic_DNA"/>
</dbReference>
<dbReference type="GO" id="GO:0046621">
    <property type="term" value="P:negative regulation of organ growth"/>
    <property type="evidence" value="ECO:0007669"/>
    <property type="project" value="TreeGrafter"/>
</dbReference>
<dbReference type="Proteomes" id="UP001187531">
    <property type="component" value="Unassembled WGS sequence"/>
</dbReference>
<evidence type="ECO:0000256" key="2">
    <source>
        <dbReference type="ARBA" id="ARBA00004496"/>
    </source>
</evidence>
<dbReference type="Pfam" id="PF00168">
    <property type="entry name" value="C2"/>
    <property type="match status" value="1"/>
</dbReference>
<feature type="domain" description="WW" evidence="18">
    <location>
        <begin position="56"/>
        <end position="89"/>
    </location>
</feature>
<evidence type="ECO:0000256" key="6">
    <source>
        <dbReference type="ARBA" id="ARBA00022490"/>
    </source>
</evidence>
<dbReference type="Pfam" id="PF00397">
    <property type="entry name" value="WW"/>
    <property type="match status" value="1"/>
</dbReference>
<dbReference type="GO" id="GO:0016477">
    <property type="term" value="P:cell migration"/>
    <property type="evidence" value="ECO:0007669"/>
    <property type="project" value="TreeGrafter"/>
</dbReference>
<dbReference type="SUPFAM" id="SSF49562">
    <property type="entry name" value="C2 domain (Calcium/lipid-binding domain, CaLB)"/>
    <property type="match status" value="1"/>
</dbReference>
<sequence>MEDKRIKELSLPDGWEAARDIDGKVYYIDHHNKRTTWIDPRDSYAKPSTFADCVGNELPVGWEEAYDPKIGKYYINHLEHTNQIEDPRLTWRSVQEQMLKDYLVTAKENLETKQELVIMKEERLNLAQKEYAQLSNFGHVNHSTSSLASTGSSGSNKYDPDLIKSDVLMSKHRVSQLRHELEVARLEMLSQKKGLSLLEKVDRKMSVPNTNYSLPEAHAILSELRNIQKSLLIGQKEKAELLATLARMRDNRGYRSDRSLDSSLFSLTSEKISTASQTDISGELMSPKERVAQLTRLRLEYDEARRRLQMVQRLLAELEDKVVPGQSENDRDRLLLIQEKEQLLSELRCMVTRSQNQHEQEHFHSEIQRLQAEIRANSEISNRMISERLRLHEEKQNLITNFNEAIKSVAYLEQQLKNLSASTLSLSSGSSLGSLSTSSQSRTSSLNSVLSYSDIYGHPYTDSGIIGTPVNMAELRQRFNRLLSTNSINDSNEAIYANLPRCTTSPPISPKFEQNIPNSRFHDPYFVFETSGDTKPVDLRFPYCQRLPDPPSFVPDIRLRVTEPPEPPYLRVAQNYLNIVPEPLYEEPTTICETLVEEQTNCDRTFPFSACNSMDNYCDSETTQLQIKLSYSFTDSFLHIGIEKARNLTALKFPADSRVCVKTRLLPSPPDSLLICCTGHVTDLECPKWHEEFRLAVPIQKLSLKTLLVEICASKDVLNDVSVGTVQISLADFDRERASLKWYNVVSTVTEALITPDSTINPKEETKSHESSDESTIISSRTSTLTRNQYEGVGIPYDVIEQDEDDSDDLSCNEDTLSQEHFLDAALEAVESTAVDHSDRLSSVSDESDCEFSDSGVALDTKKGRSLSRVYSIRIADKETNTECVFLPTRQRSDESKRCDIMVKRSQTFSPSAALFRFNYTCKLNRSDSDSSVPLYRRGVPFHRLSHERRSLRWPETATPISSRNNEETSEHSKCRRKQKSSPKERTSLDLELDLQAQTKRLTELTLELDKLRQLKEQLQSSEEDGHQSAMDWSDFDATFNAILKNTEFISKVDVPEAKRLHHLLRKAWREIYRLRRSKIGRGQPDPITFQEKMAFFTRTSTSLTVDSLVEEGSSKPSTSAGNCDILKKLQRRSRTDDADLGVEV</sequence>
<feature type="compositionally biased region" description="Basic and acidic residues" evidence="16">
    <location>
        <begin position="762"/>
        <end position="772"/>
    </location>
</feature>
<feature type="coiled-coil region" evidence="15">
    <location>
        <begin position="294"/>
        <end position="357"/>
    </location>
</feature>
<evidence type="ECO:0000256" key="3">
    <source>
        <dbReference type="ARBA" id="ARBA00010585"/>
    </source>
</evidence>
<dbReference type="InterPro" id="IPR051105">
    <property type="entry name" value="WWC/KIBRA_Hippo_Reg"/>
</dbReference>
<dbReference type="SMART" id="SM00456">
    <property type="entry name" value="WW"/>
    <property type="match status" value="2"/>
</dbReference>
<reference evidence="19" key="1">
    <citation type="submission" date="2023-07" db="EMBL/GenBank/DDBJ databases">
        <title>Chromosome-level genome assembly of Artemia franciscana.</title>
        <authorList>
            <person name="Jo E."/>
        </authorList>
    </citation>
    <scope>NUCLEOTIDE SEQUENCE</scope>
    <source>
        <tissue evidence="19">Whole body</tissue>
    </source>
</reference>
<dbReference type="AlphaFoldDB" id="A0AA88HR11"/>
<feature type="domain" description="WW" evidence="18">
    <location>
        <begin position="9"/>
        <end position="42"/>
    </location>
</feature>
<dbReference type="PANTHER" id="PTHR14791">
    <property type="entry name" value="BOMB/KIRA PROTEINS"/>
    <property type="match status" value="1"/>
</dbReference>
<feature type="region of interest" description="Disordered" evidence="16">
    <location>
        <begin position="954"/>
        <end position="992"/>
    </location>
</feature>
<dbReference type="InterPro" id="IPR036020">
    <property type="entry name" value="WW_dom_sf"/>
</dbReference>
<keyword evidence="6" id="KW-0963">Cytoplasm</keyword>
<dbReference type="GO" id="GO:0019900">
    <property type="term" value="F:kinase binding"/>
    <property type="evidence" value="ECO:0007669"/>
    <property type="project" value="TreeGrafter"/>
</dbReference>
<gene>
    <name evidence="19" type="ORF">QYM36_011078</name>
</gene>
<name>A0AA88HR11_ARTSF</name>
<keyword evidence="9" id="KW-0805">Transcription regulation</keyword>
<evidence type="ECO:0000256" key="7">
    <source>
        <dbReference type="ARBA" id="ARBA00022553"/>
    </source>
</evidence>
<feature type="domain" description="C2" evidence="17">
    <location>
        <begin position="621"/>
        <end position="743"/>
    </location>
</feature>
<evidence type="ECO:0000313" key="19">
    <source>
        <dbReference type="EMBL" id="KAK2712266.1"/>
    </source>
</evidence>
<comment type="caution">
    <text evidence="19">The sequence shown here is derived from an EMBL/GenBank/DDBJ whole genome shotgun (WGS) entry which is preliminary data.</text>
</comment>
<evidence type="ECO:0000256" key="14">
    <source>
        <dbReference type="ARBA" id="ARBA00025969"/>
    </source>
</evidence>
<evidence type="ECO:0000313" key="20">
    <source>
        <dbReference type="Proteomes" id="UP001187531"/>
    </source>
</evidence>
<dbReference type="Gene3D" id="2.20.70.10">
    <property type="match status" value="2"/>
</dbReference>
<organism evidence="19 20">
    <name type="scientific">Artemia franciscana</name>
    <name type="common">Brine shrimp</name>
    <name type="synonym">Artemia sanfranciscana</name>
    <dbReference type="NCBI Taxonomy" id="6661"/>
    <lineage>
        <taxon>Eukaryota</taxon>
        <taxon>Metazoa</taxon>
        <taxon>Ecdysozoa</taxon>
        <taxon>Arthropoda</taxon>
        <taxon>Crustacea</taxon>
        <taxon>Branchiopoda</taxon>
        <taxon>Anostraca</taxon>
        <taxon>Artemiidae</taxon>
        <taxon>Artemia</taxon>
    </lineage>
</organism>
<dbReference type="GO" id="GO:0035330">
    <property type="term" value="P:regulation of hippo signaling"/>
    <property type="evidence" value="ECO:0007669"/>
    <property type="project" value="TreeGrafter"/>
</dbReference>
<keyword evidence="11" id="KW-0472">Membrane</keyword>
<feature type="coiled-coil region" evidence="15">
    <location>
        <begin position="995"/>
        <end position="1025"/>
    </location>
</feature>
<dbReference type="GO" id="GO:0005737">
    <property type="term" value="C:cytoplasm"/>
    <property type="evidence" value="ECO:0007669"/>
    <property type="project" value="UniProtKB-SubCell"/>
</dbReference>
<evidence type="ECO:0000259" key="17">
    <source>
        <dbReference type="PROSITE" id="PS50004"/>
    </source>
</evidence>
<evidence type="ECO:0000256" key="1">
    <source>
        <dbReference type="ARBA" id="ARBA00004221"/>
    </source>
</evidence>
<comment type="similarity">
    <text evidence="3">Belongs to the WWC family. KIBRA subfamily.</text>
</comment>
<dbReference type="InterPro" id="IPR000008">
    <property type="entry name" value="C2_dom"/>
</dbReference>
<evidence type="ECO:0000256" key="11">
    <source>
        <dbReference type="ARBA" id="ARBA00023136"/>
    </source>
</evidence>
<dbReference type="GO" id="GO:0060090">
    <property type="term" value="F:molecular adaptor activity"/>
    <property type="evidence" value="ECO:0007669"/>
    <property type="project" value="TreeGrafter"/>
</dbReference>
<dbReference type="PROSITE" id="PS50004">
    <property type="entry name" value="C2"/>
    <property type="match status" value="1"/>
</dbReference>
<evidence type="ECO:0000259" key="18">
    <source>
        <dbReference type="PROSITE" id="PS50020"/>
    </source>
</evidence>
<comment type="subcellular location">
    <subcellularLocation>
        <location evidence="1">Apical cell membrane</location>
    </subcellularLocation>
    <subcellularLocation>
        <location evidence="2">Cytoplasm</location>
    </subcellularLocation>
</comment>
<evidence type="ECO:0000256" key="12">
    <source>
        <dbReference type="ARBA" id="ARBA00023163"/>
    </source>
</evidence>
<dbReference type="InterPro" id="IPR001202">
    <property type="entry name" value="WW_dom"/>
</dbReference>
<dbReference type="SUPFAM" id="SSF51045">
    <property type="entry name" value="WW domain"/>
    <property type="match status" value="2"/>
</dbReference>
<keyword evidence="8" id="KW-0677">Repeat</keyword>
<feature type="region of interest" description="Disordered" evidence="16">
    <location>
        <begin position="757"/>
        <end position="779"/>
    </location>
</feature>
<protein>
    <recommendedName>
        <fullName evidence="4">Protein kibra</fullName>
    </recommendedName>
</protein>
<keyword evidence="7" id="KW-0597">Phosphoprotein</keyword>
<evidence type="ECO:0000256" key="9">
    <source>
        <dbReference type="ARBA" id="ARBA00023015"/>
    </source>
</evidence>
<evidence type="ECO:0000256" key="16">
    <source>
        <dbReference type="SAM" id="MobiDB-lite"/>
    </source>
</evidence>
<accession>A0AA88HR11</accession>
<dbReference type="PANTHER" id="PTHR14791:SF29">
    <property type="entry name" value="PROTEIN KIBRA"/>
    <property type="match status" value="1"/>
</dbReference>
<dbReference type="InterPro" id="IPR035892">
    <property type="entry name" value="C2_domain_sf"/>
</dbReference>
<dbReference type="Gene3D" id="2.60.40.150">
    <property type="entry name" value="C2 domain"/>
    <property type="match status" value="1"/>
</dbReference>
<evidence type="ECO:0000256" key="15">
    <source>
        <dbReference type="SAM" id="Coils"/>
    </source>
</evidence>
<dbReference type="CDD" id="cd00201">
    <property type="entry name" value="WW"/>
    <property type="match status" value="2"/>
</dbReference>
<keyword evidence="10 15" id="KW-0175">Coiled coil</keyword>
<proteinExistence type="inferred from homology"/>
<keyword evidence="5" id="KW-1003">Cell membrane</keyword>
<dbReference type="GO" id="GO:0006355">
    <property type="term" value="P:regulation of DNA-templated transcription"/>
    <property type="evidence" value="ECO:0007669"/>
    <property type="project" value="TreeGrafter"/>
</dbReference>
<comment type="subunit">
    <text evidence="14">Forms a complex with Mer and Ex. Interacts (via domain WW 1) with Ex (via RXPPXY motif). Interacts with Mer, Sav, Hpo and Wts.</text>
</comment>
<dbReference type="SMART" id="SM00239">
    <property type="entry name" value="C2"/>
    <property type="match status" value="1"/>
</dbReference>
<comment type="function">
    <text evidence="13">Regulator of the Hippo/SWH (Sav/Wts/Hpo) signaling pathway, a signaling pathway that plays a pivotal role in organ size control and tumor suppression by restricting proliferation and promoting apoptosis. The core of this pathway is composed of a kinase cascade wherein Hippo (Hpo), in complex with its regulatory protein Salvador (Sav), phosphorylates and activates Warts (Wts) in complex with its regulatory protein Mats, which in turn phosphorylates and inactivates the Yorkie (Yki) oncoprotein. Kibra acts synergistically along with Ex and Mer to regulate the Hippo signaling pathway.</text>
</comment>
<dbReference type="GO" id="GO:0016324">
    <property type="term" value="C:apical plasma membrane"/>
    <property type="evidence" value="ECO:0007669"/>
    <property type="project" value="UniProtKB-SubCell"/>
</dbReference>
<evidence type="ECO:0000256" key="10">
    <source>
        <dbReference type="ARBA" id="ARBA00023054"/>
    </source>
</evidence>
<evidence type="ECO:0000256" key="5">
    <source>
        <dbReference type="ARBA" id="ARBA00022475"/>
    </source>
</evidence>
<keyword evidence="12" id="KW-0804">Transcription</keyword>
<dbReference type="Pfam" id="PF25802">
    <property type="entry name" value="WWC1"/>
    <property type="match status" value="1"/>
</dbReference>
<dbReference type="InterPro" id="IPR057747">
    <property type="entry name" value="WWC1_hairpin"/>
</dbReference>
<keyword evidence="20" id="KW-1185">Reference proteome</keyword>